<evidence type="ECO:0000313" key="1">
    <source>
        <dbReference type="EMBL" id="GCE21276.1"/>
    </source>
</evidence>
<proteinExistence type="predicted"/>
<comment type="caution">
    <text evidence="1">The sequence shown here is derived from an EMBL/GenBank/DDBJ whole genome shotgun (WGS) entry which is preliminary data.</text>
</comment>
<dbReference type="EMBL" id="BIFS01000001">
    <property type="protein sequence ID" value="GCE21276.1"/>
    <property type="molecule type" value="Genomic_DNA"/>
</dbReference>
<name>A0A402AQ86_9CHLR</name>
<dbReference type="AlphaFoldDB" id="A0A402AQ86"/>
<dbReference type="OrthoDB" id="9842810at2"/>
<reference evidence="2" key="1">
    <citation type="submission" date="2018-12" db="EMBL/GenBank/DDBJ databases">
        <title>Tengunoibacter tsumagoiensis gen. nov., sp. nov., Dictyobacter kobayashii sp. nov., D. alpinus sp. nov., and D. joshuensis sp. nov. and description of Dictyobacteraceae fam. nov. within the order Ktedonobacterales isolated from Tengu-no-mugimeshi.</title>
        <authorList>
            <person name="Wang C.M."/>
            <person name="Zheng Y."/>
            <person name="Sakai Y."/>
            <person name="Toyoda A."/>
            <person name="Minakuchi Y."/>
            <person name="Abe K."/>
            <person name="Yokota A."/>
            <person name="Yabe S."/>
        </authorList>
    </citation>
    <scope>NUCLEOTIDE SEQUENCE [LARGE SCALE GENOMIC DNA]</scope>
    <source>
        <strain evidence="2">Uno11</strain>
    </source>
</reference>
<gene>
    <name evidence="1" type="ORF">KDK_50760</name>
</gene>
<dbReference type="Proteomes" id="UP000287188">
    <property type="component" value="Unassembled WGS sequence"/>
</dbReference>
<sequence>MPLFFADLRDQVIELVEYTRSLRERDAAPQFVPGYTQSQGYQLPDWQPLYPPATFDEPLSVVDNGSLTKLVQAIPLDDQELVAQARRLDLFLCDEDAHLLLTGAASEELREQLTCAVRLGFYYEIKDRYLASIGIYGRY</sequence>
<keyword evidence="2" id="KW-1185">Reference proteome</keyword>
<accession>A0A402AQ86</accession>
<evidence type="ECO:0000313" key="2">
    <source>
        <dbReference type="Proteomes" id="UP000287188"/>
    </source>
</evidence>
<organism evidence="1 2">
    <name type="scientific">Dictyobacter kobayashii</name>
    <dbReference type="NCBI Taxonomy" id="2014872"/>
    <lineage>
        <taxon>Bacteria</taxon>
        <taxon>Bacillati</taxon>
        <taxon>Chloroflexota</taxon>
        <taxon>Ktedonobacteria</taxon>
        <taxon>Ktedonobacterales</taxon>
        <taxon>Dictyobacteraceae</taxon>
        <taxon>Dictyobacter</taxon>
    </lineage>
</organism>
<dbReference type="RefSeq" id="WP_126552835.1">
    <property type="nucleotide sequence ID" value="NZ_BIFS01000001.1"/>
</dbReference>
<protein>
    <submittedName>
        <fullName evidence="1">Uncharacterized protein</fullName>
    </submittedName>
</protein>